<keyword evidence="1" id="KW-0812">Transmembrane</keyword>
<evidence type="ECO:0000313" key="2">
    <source>
        <dbReference type="EMBL" id="KAI1704626.1"/>
    </source>
</evidence>
<protein>
    <submittedName>
        <fullName evidence="2">Uncharacterized protein</fullName>
    </submittedName>
</protein>
<keyword evidence="1" id="KW-0472">Membrane</keyword>
<dbReference type="EMBL" id="JAKKPZ010000065">
    <property type="protein sequence ID" value="KAI1704626.1"/>
    <property type="molecule type" value="Genomic_DNA"/>
</dbReference>
<reference evidence="2" key="1">
    <citation type="submission" date="2022-01" db="EMBL/GenBank/DDBJ databases">
        <title>Genome Sequence Resource for Two Populations of Ditylenchus destructor, the Migratory Endoparasitic Phytonematode.</title>
        <authorList>
            <person name="Zhang H."/>
            <person name="Lin R."/>
            <person name="Xie B."/>
        </authorList>
    </citation>
    <scope>NUCLEOTIDE SEQUENCE</scope>
    <source>
        <strain evidence="2">BazhouSP</strain>
    </source>
</reference>
<dbReference type="Proteomes" id="UP001201812">
    <property type="component" value="Unassembled WGS sequence"/>
</dbReference>
<dbReference type="AlphaFoldDB" id="A0AAD4MXF1"/>
<keyword evidence="3" id="KW-1185">Reference proteome</keyword>
<evidence type="ECO:0000256" key="1">
    <source>
        <dbReference type="SAM" id="Phobius"/>
    </source>
</evidence>
<feature type="transmembrane region" description="Helical" evidence="1">
    <location>
        <begin position="126"/>
        <end position="146"/>
    </location>
</feature>
<feature type="transmembrane region" description="Helical" evidence="1">
    <location>
        <begin position="99"/>
        <end position="119"/>
    </location>
</feature>
<organism evidence="2 3">
    <name type="scientific">Ditylenchus destructor</name>
    <dbReference type="NCBI Taxonomy" id="166010"/>
    <lineage>
        <taxon>Eukaryota</taxon>
        <taxon>Metazoa</taxon>
        <taxon>Ecdysozoa</taxon>
        <taxon>Nematoda</taxon>
        <taxon>Chromadorea</taxon>
        <taxon>Rhabditida</taxon>
        <taxon>Tylenchina</taxon>
        <taxon>Tylenchomorpha</taxon>
        <taxon>Sphaerularioidea</taxon>
        <taxon>Anguinidae</taxon>
        <taxon>Anguininae</taxon>
        <taxon>Ditylenchus</taxon>
    </lineage>
</organism>
<feature type="transmembrane region" description="Helical" evidence="1">
    <location>
        <begin position="166"/>
        <end position="192"/>
    </location>
</feature>
<comment type="caution">
    <text evidence="2">The sequence shown here is derived from an EMBL/GenBank/DDBJ whole genome shotgun (WGS) entry which is preliminary data.</text>
</comment>
<proteinExistence type="predicted"/>
<evidence type="ECO:0000313" key="3">
    <source>
        <dbReference type="Proteomes" id="UP001201812"/>
    </source>
</evidence>
<gene>
    <name evidence="2" type="ORF">DdX_14124</name>
</gene>
<sequence>MNLFGVLILAYPAKRTAWLLLKKKFPDNWCEELVDFASFCLRTKLLQLLHYNVGFFYHLNEIPELSLTDVMSLSYPLHRLIDVFIRKRRKYPWKAEVKALIFSSICYFSIEVFVSQVLLDWAIMKPLFWILYIELALMLIKLFPLLPLQIFDTLDEHFVLPLCASVANYFTQIVAHGGVVCYLLSIFVMFVISISQLIEDD</sequence>
<keyword evidence="1" id="KW-1133">Transmembrane helix</keyword>
<name>A0AAD4MXF1_9BILA</name>
<accession>A0AAD4MXF1</accession>